<sequence length="481" mass="53460">MDLKKKTIAGVIWSAIEKLGNQLISFIVFFVLARLLGPESFGLIALADVYLVFLEVFTDQGFTQAIVQRQALEDEHLDTAFWINLVISIGLTLITFIGAGWVAIALKEPNLEPIIKWLSLALIFSSFNGIQQAIFTRRLAFKQLSLRSLIAQLLGGIVGVTMAFMGFGVWSLVGQRLVNQCVGILVLWWVSDWKPKLRISKRHFHDLFGFGVNILGIKLLTFFNKRSDDFLIGYFLGPVPLGYYAIAYRLLKTVTVLITTMTQVGFPAFSQLQNEPEKLKSAFYKGTQFTALISFPLFFGLSSLAPEIIPIMFGEQWHPSIPVMQILMLIGIVHSLGSINTSIILVMGKPDWALKVNIINAVTNVTAFILVVQWGIVAIASAFVIRGYLIPLPTFIIMVKKLIQINLKTYINQLVPALVATGVMVVAILGSKAVLDPYLTLNWTLGLCLVIAPMAYGITIRVLFPTLFNQTLDLFRSLKSS</sequence>
<feature type="transmembrane region" description="Helical" evidence="7">
    <location>
        <begin position="367"/>
        <end position="389"/>
    </location>
</feature>
<evidence type="ECO:0000313" key="9">
    <source>
        <dbReference type="Proteomes" id="UP001235303"/>
    </source>
</evidence>
<keyword evidence="3" id="KW-1003">Cell membrane</keyword>
<comment type="caution">
    <text evidence="8">The sequence shown here is derived from an EMBL/GenBank/DDBJ whole genome shotgun (WGS) entry which is preliminary data.</text>
</comment>
<evidence type="ECO:0000256" key="7">
    <source>
        <dbReference type="SAM" id="Phobius"/>
    </source>
</evidence>
<name>A0ABT7ARQ6_9CYAN</name>
<accession>A0ABT7ARQ6</accession>
<evidence type="ECO:0000256" key="6">
    <source>
        <dbReference type="ARBA" id="ARBA00023136"/>
    </source>
</evidence>
<dbReference type="RefSeq" id="WP_283753345.1">
    <property type="nucleotide sequence ID" value="NZ_JAQOSP010000063.1"/>
</dbReference>
<comment type="subcellular location">
    <subcellularLocation>
        <location evidence="1">Cell membrane</location>
        <topology evidence="1">Multi-pass membrane protein</topology>
    </subcellularLocation>
</comment>
<evidence type="ECO:0000256" key="5">
    <source>
        <dbReference type="ARBA" id="ARBA00022989"/>
    </source>
</evidence>
<evidence type="ECO:0000256" key="3">
    <source>
        <dbReference type="ARBA" id="ARBA00022475"/>
    </source>
</evidence>
<feature type="transmembrane region" description="Helical" evidence="7">
    <location>
        <begin position="12"/>
        <end position="35"/>
    </location>
</feature>
<proteinExistence type="inferred from homology"/>
<keyword evidence="5 7" id="KW-1133">Transmembrane helix</keyword>
<feature type="transmembrane region" description="Helical" evidence="7">
    <location>
        <begin position="114"/>
        <end position="136"/>
    </location>
</feature>
<protein>
    <submittedName>
        <fullName evidence="8">MOP flippase family protein</fullName>
    </submittedName>
</protein>
<feature type="transmembrane region" description="Helical" evidence="7">
    <location>
        <begin position="230"/>
        <end position="247"/>
    </location>
</feature>
<dbReference type="Proteomes" id="UP001235303">
    <property type="component" value="Unassembled WGS sequence"/>
</dbReference>
<dbReference type="EMBL" id="JAQOSP010000063">
    <property type="protein sequence ID" value="MDJ1169587.1"/>
    <property type="molecule type" value="Genomic_DNA"/>
</dbReference>
<evidence type="ECO:0000313" key="8">
    <source>
        <dbReference type="EMBL" id="MDJ1169587.1"/>
    </source>
</evidence>
<dbReference type="PANTHER" id="PTHR30250:SF10">
    <property type="entry name" value="LIPOPOLYSACCHARIDE BIOSYNTHESIS PROTEIN WZXC"/>
    <property type="match status" value="1"/>
</dbReference>
<evidence type="ECO:0000256" key="2">
    <source>
        <dbReference type="ARBA" id="ARBA00007430"/>
    </source>
</evidence>
<reference evidence="8 9" key="1">
    <citation type="submission" date="2023-01" db="EMBL/GenBank/DDBJ databases">
        <title>Novel diversity within Roseofilum (Cyanobacteria; Desertifilaceae) from marine benthic mats with descriptions of four novel species.</title>
        <authorList>
            <person name="Wang Y."/>
            <person name="Berthold D.E."/>
            <person name="Hu J."/>
            <person name="Lefler F.W."/>
            <person name="Laughinghouse H.D. IV."/>
        </authorList>
    </citation>
    <scope>NUCLEOTIDE SEQUENCE [LARGE SCALE GENOMIC DNA]</scope>
    <source>
        <strain evidence="8 9">BLCC-M154</strain>
    </source>
</reference>
<feature type="transmembrane region" description="Helical" evidence="7">
    <location>
        <begin position="148"/>
        <end position="171"/>
    </location>
</feature>
<dbReference type="PANTHER" id="PTHR30250">
    <property type="entry name" value="PST FAMILY PREDICTED COLANIC ACID TRANSPORTER"/>
    <property type="match status" value="1"/>
</dbReference>
<feature type="transmembrane region" description="Helical" evidence="7">
    <location>
        <begin position="292"/>
        <end position="314"/>
    </location>
</feature>
<gene>
    <name evidence="8" type="ORF">PMG71_09130</name>
</gene>
<feature type="transmembrane region" description="Helical" evidence="7">
    <location>
        <begin position="443"/>
        <end position="464"/>
    </location>
</feature>
<dbReference type="CDD" id="cd13127">
    <property type="entry name" value="MATE_tuaB_like"/>
    <property type="match status" value="1"/>
</dbReference>
<feature type="transmembrane region" description="Helical" evidence="7">
    <location>
        <begin position="410"/>
        <end position="431"/>
    </location>
</feature>
<keyword evidence="4 7" id="KW-0812">Transmembrane</keyword>
<comment type="similarity">
    <text evidence="2">Belongs to the polysaccharide synthase family.</text>
</comment>
<dbReference type="Pfam" id="PF13440">
    <property type="entry name" value="Polysacc_synt_3"/>
    <property type="match status" value="1"/>
</dbReference>
<feature type="transmembrane region" description="Helical" evidence="7">
    <location>
        <begin position="79"/>
        <end position="102"/>
    </location>
</feature>
<organism evidence="8 9">
    <name type="scientific">Roseofilum acuticapitatum BLCC-M154</name>
    <dbReference type="NCBI Taxonomy" id="3022444"/>
    <lineage>
        <taxon>Bacteria</taxon>
        <taxon>Bacillati</taxon>
        <taxon>Cyanobacteriota</taxon>
        <taxon>Cyanophyceae</taxon>
        <taxon>Desertifilales</taxon>
        <taxon>Desertifilaceae</taxon>
        <taxon>Roseofilum</taxon>
        <taxon>Roseofilum acuticapitatum</taxon>
    </lineage>
</organism>
<evidence type="ECO:0000256" key="4">
    <source>
        <dbReference type="ARBA" id="ARBA00022692"/>
    </source>
</evidence>
<keyword evidence="9" id="KW-1185">Reference proteome</keyword>
<feature type="transmembrane region" description="Helical" evidence="7">
    <location>
        <begin position="326"/>
        <end position="347"/>
    </location>
</feature>
<keyword evidence="6 7" id="KW-0472">Membrane</keyword>
<evidence type="ECO:0000256" key="1">
    <source>
        <dbReference type="ARBA" id="ARBA00004651"/>
    </source>
</evidence>
<dbReference type="InterPro" id="IPR050833">
    <property type="entry name" value="Poly_Biosynth_Transport"/>
</dbReference>
<feature type="transmembrane region" description="Helical" evidence="7">
    <location>
        <begin position="207"/>
        <end position="224"/>
    </location>
</feature>
<dbReference type="NCBIfam" id="NF007773">
    <property type="entry name" value="PRK10459.1"/>
    <property type="match status" value="1"/>
</dbReference>